<dbReference type="InterPro" id="IPR023214">
    <property type="entry name" value="HAD_sf"/>
</dbReference>
<name>A0A1C0TU15_9GAMM</name>
<dbReference type="Gene3D" id="3.40.50.1000">
    <property type="entry name" value="HAD superfamily/HAD-like"/>
    <property type="match status" value="1"/>
</dbReference>
<gene>
    <name evidence="1" type="ORF">A7985_02265</name>
</gene>
<dbReference type="NCBIfam" id="NF008087">
    <property type="entry name" value="PRK10826.1"/>
    <property type="match status" value="1"/>
</dbReference>
<dbReference type="SUPFAM" id="SSF56784">
    <property type="entry name" value="HAD-like"/>
    <property type="match status" value="1"/>
</dbReference>
<dbReference type="GO" id="GO:0016787">
    <property type="term" value="F:hydrolase activity"/>
    <property type="evidence" value="ECO:0007669"/>
    <property type="project" value="UniProtKB-KW"/>
</dbReference>
<dbReference type="Pfam" id="PF00702">
    <property type="entry name" value="Hydrolase"/>
    <property type="match status" value="1"/>
</dbReference>
<dbReference type="InterPro" id="IPR006439">
    <property type="entry name" value="HAD-SF_hydro_IA"/>
</dbReference>
<dbReference type="SFLD" id="SFLDG01129">
    <property type="entry name" value="C1.5:_HAD__Beta-PGM__Phosphata"/>
    <property type="match status" value="1"/>
</dbReference>
<comment type="caution">
    <text evidence="1">The sequence shown here is derived from an EMBL/GenBank/DDBJ whole genome shotgun (WGS) entry which is preliminary data.</text>
</comment>
<dbReference type="Proteomes" id="UP000093366">
    <property type="component" value="Unassembled WGS sequence"/>
</dbReference>
<organism evidence="1 2">
    <name type="scientific">Pseudoalteromonas luteoviolacea</name>
    <dbReference type="NCBI Taxonomy" id="43657"/>
    <lineage>
        <taxon>Bacteria</taxon>
        <taxon>Pseudomonadati</taxon>
        <taxon>Pseudomonadota</taxon>
        <taxon>Gammaproteobacteria</taxon>
        <taxon>Alteromonadales</taxon>
        <taxon>Pseudoalteromonadaceae</taxon>
        <taxon>Pseudoalteromonas</taxon>
    </lineage>
</organism>
<dbReference type="SFLD" id="SFLDG01135">
    <property type="entry name" value="C1.5.6:_HAD__Beta-PGM__Phospha"/>
    <property type="match status" value="1"/>
</dbReference>
<dbReference type="InterPro" id="IPR023198">
    <property type="entry name" value="PGP-like_dom2"/>
</dbReference>
<proteinExistence type="predicted"/>
<accession>A0A1C0TU15</accession>
<dbReference type="RefSeq" id="WP_065788806.1">
    <property type="nucleotide sequence ID" value="NZ_MAUJ01000001.1"/>
</dbReference>
<dbReference type="EMBL" id="MAUJ01000001">
    <property type="protein sequence ID" value="OCQ22802.1"/>
    <property type="molecule type" value="Genomic_DNA"/>
</dbReference>
<dbReference type="SFLD" id="SFLDS00003">
    <property type="entry name" value="Haloacid_Dehalogenase"/>
    <property type="match status" value="1"/>
</dbReference>
<reference evidence="2" key="1">
    <citation type="submission" date="2016-07" db="EMBL/GenBank/DDBJ databases">
        <authorList>
            <person name="Florea S."/>
            <person name="Webb J.S."/>
            <person name="Jaromczyk J."/>
            <person name="Schardl C.L."/>
        </authorList>
    </citation>
    <scope>NUCLEOTIDE SEQUENCE [LARGE SCALE GENOMIC DNA]</scope>
    <source>
        <strain evidence="2">IPB1</strain>
    </source>
</reference>
<dbReference type="OrthoDB" id="9800058at2"/>
<dbReference type="PANTHER" id="PTHR18901:SF38">
    <property type="entry name" value="PSEUDOURIDINE-5'-PHOSPHATASE"/>
    <property type="match status" value="1"/>
</dbReference>
<evidence type="ECO:0000313" key="1">
    <source>
        <dbReference type="EMBL" id="OCQ22802.1"/>
    </source>
</evidence>
<dbReference type="NCBIfam" id="TIGR01509">
    <property type="entry name" value="HAD-SF-IA-v3"/>
    <property type="match status" value="1"/>
</dbReference>
<sequence>MIDAVIFDMDGTLIDSEPMWKEAEKEVFSGLGVNVTEQLAQQSASMTTIEASAFWYSHNPWQGPSIQDVANRVVVRVGDLIAKHGVALDGVHNTLSLLDKNQIKIGLATNAPEQLIPIVLGKLGIAKYFSACCSSDNELEGKPHPAIYLSTARALNVCPSQCLAIEDSGTGVLAAKAANMRTLAVPHIDEYDHQKFDLSDFKLKSLSEFGLGHLA</sequence>
<keyword evidence="1" id="KW-0378">Hydrolase</keyword>
<dbReference type="AlphaFoldDB" id="A0A1C0TU15"/>
<dbReference type="PANTHER" id="PTHR18901">
    <property type="entry name" value="2-DEOXYGLUCOSE-6-PHOSPHATE PHOSPHATASE 2"/>
    <property type="match status" value="1"/>
</dbReference>
<dbReference type="PRINTS" id="PR00413">
    <property type="entry name" value="HADHALOGNASE"/>
</dbReference>
<protein>
    <submittedName>
        <fullName evidence="1">HAD family hydrolase</fullName>
    </submittedName>
</protein>
<evidence type="ECO:0000313" key="2">
    <source>
        <dbReference type="Proteomes" id="UP000093366"/>
    </source>
</evidence>
<dbReference type="FunFam" id="3.40.50.1000:FF:000162">
    <property type="entry name" value="HAD-like protein"/>
    <property type="match status" value="1"/>
</dbReference>
<dbReference type="Gene3D" id="1.10.150.240">
    <property type="entry name" value="Putative phosphatase, domain 2"/>
    <property type="match status" value="1"/>
</dbReference>
<dbReference type="InterPro" id="IPR036412">
    <property type="entry name" value="HAD-like_sf"/>
</dbReference>